<sequence>MAATIREVYGNALVKYGKDDDRVVVLDADVSSSTKSNIFAQTSGERFFNVGIAEANMVAMAAGFASEGKIPFVNTFAVFISTLGTLGARTFAGYGRAPIKFMGAYGGMSDAFDGATHHAIEDIAIMRAIPGITVLVASDAVLTDWIVKTAIETPAAMYVRLSRDTMPDLYRPDEKFELGKGKILKEGRDATIIACGIMSGFSLEAAYILEKEGISVRVVDMFSIKPIDEALIKQCARETKTILTAEEHSKIGGLGSAVAEVLAGNGLGTPLTMIGINDCYTQSGPYKDLLKAYELDVNSIADKVKSCIR</sequence>
<accession>A0A7T8B965</accession>
<gene>
    <name evidence="5" type="ORF">JFL75_14440</name>
</gene>
<name>A0A7T8B965_9SPIR</name>
<evidence type="ECO:0000259" key="4">
    <source>
        <dbReference type="SMART" id="SM00861"/>
    </source>
</evidence>
<dbReference type="PANTHER" id="PTHR43825">
    <property type="entry name" value="PYRUVATE DEHYDROGENASE E1 COMPONENT"/>
    <property type="match status" value="1"/>
</dbReference>
<dbReference type="PANTHER" id="PTHR43825:SF1">
    <property type="entry name" value="TRANSKETOLASE-LIKE PYRIMIDINE-BINDING DOMAIN-CONTAINING PROTEIN"/>
    <property type="match status" value="1"/>
</dbReference>
<dbReference type="SUPFAM" id="SSF52518">
    <property type="entry name" value="Thiamin diphosphate-binding fold (THDP-binding)"/>
    <property type="match status" value="1"/>
</dbReference>
<protein>
    <recommendedName>
        <fullName evidence="4">Transketolase-like pyrimidine-binding domain-containing protein</fullName>
    </recommendedName>
</protein>
<organism evidence="5 6">
    <name type="scientific">Breznakiella homolactica</name>
    <dbReference type="NCBI Taxonomy" id="2798577"/>
    <lineage>
        <taxon>Bacteria</taxon>
        <taxon>Pseudomonadati</taxon>
        <taxon>Spirochaetota</taxon>
        <taxon>Spirochaetia</taxon>
        <taxon>Spirochaetales</taxon>
        <taxon>Breznakiellaceae</taxon>
        <taxon>Breznakiella</taxon>
    </lineage>
</organism>
<dbReference type="AlphaFoldDB" id="A0A7T8B965"/>
<dbReference type="InterPro" id="IPR029061">
    <property type="entry name" value="THDP-binding"/>
</dbReference>
<keyword evidence="3" id="KW-0786">Thiamine pyrophosphate</keyword>
<proteinExistence type="inferred from homology"/>
<dbReference type="SMART" id="SM00861">
    <property type="entry name" value="Transket_pyr"/>
    <property type="match status" value="1"/>
</dbReference>
<evidence type="ECO:0000256" key="2">
    <source>
        <dbReference type="ARBA" id="ARBA00007131"/>
    </source>
</evidence>
<keyword evidence="6" id="KW-1185">Reference proteome</keyword>
<dbReference type="EMBL" id="CP067089">
    <property type="protein sequence ID" value="QQO08132.1"/>
    <property type="molecule type" value="Genomic_DNA"/>
</dbReference>
<dbReference type="FunFam" id="3.40.50.970:FF:000129">
    <property type="entry name" value="Transketolase"/>
    <property type="match status" value="1"/>
</dbReference>
<evidence type="ECO:0000313" key="5">
    <source>
        <dbReference type="EMBL" id="QQO08132.1"/>
    </source>
</evidence>
<dbReference type="Pfam" id="PF02779">
    <property type="entry name" value="Transket_pyr"/>
    <property type="match status" value="1"/>
</dbReference>
<dbReference type="RefSeq" id="WP_215625438.1">
    <property type="nucleotide sequence ID" value="NZ_CP067089.2"/>
</dbReference>
<dbReference type="CDD" id="cd07033">
    <property type="entry name" value="TPP_PYR_DXS_TK_like"/>
    <property type="match status" value="1"/>
</dbReference>
<comment type="cofactor">
    <cofactor evidence="1">
        <name>thiamine diphosphate</name>
        <dbReference type="ChEBI" id="CHEBI:58937"/>
    </cofactor>
</comment>
<dbReference type="Gene3D" id="3.40.50.970">
    <property type="match status" value="1"/>
</dbReference>
<dbReference type="InterPro" id="IPR051157">
    <property type="entry name" value="PDH/Transketolase"/>
</dbReference>
<dbReference type="Gene3D" id="3.40.50.920">
    <property type="match status" value="1"/>
</dbReference>
<dbReference type="Pfam" id="PF02780">
    <property type="entry name" value="Transketolase_C"/>
    <property type="match status" value="1"/>
</dbReference>
<evidence type="ECO:0000256" key="3">
    <source>
        <dbReference type="ARBA" id="ARBA00023052"/>
    </source>
</evidence>
<dbReference type="InterPro" id="IPR009014">
    <property type="entry name" value="Transketo_C/PFOR_II"/>
</dbReference>
<evidence type="ECO:0000313" key="6">
    <source>
        <dbReference type="Proteomes" id="UP000595917"/>
    </source>
</evidence>
<reference evidence="5" key="1">
    <citation type="submission" date="2021-01" db="EMBL/GenBank/DDBJ databases">
        <title>Description of Breznakiella homolactica.</title>
        <authorList>
            <person name="Song Y."/>
            <person name="Brune A."/>
        </authorList>
    </citation>
    <scope>NUCLEOTIDE SEQUENCE</scope>
    <source>
        <strain evidence="5">RmG30</strain>
    </source>
</reference>
<dbReference type="InterPro" id="IPR005475">
    <property type="entry name" value="Transketolase-like_Pyr-bd"/>
</dbReference>
<dbReference type="KEGG" id="bhc:JFL75_14440"/>
<evidence type="ECO:0000256" key="1">
    <source>
        <dbReference type="ARBA" id="ARBA00001964"/>
    </source>
</evidence>
<feature type="domain" description="Transketolase-like pyrimidine-binding" evidence="4">
    <location>
        <begin position="3"/>
        <end position="168"/>
    </location>
</feature>
<comment type="similarity">
    <text evidence="2">Belongs to the transketolase family.</text>
</comment>
<dbReference type="Proteomes" id="UP000595917">
    <property type="component" value="Chromosome"/>
</dbReference>
<dbReference type="SUPFAM" id="SSF52922">
    <property type="entry name" value="TK C-terminal domain-like"/>
    <property type="match status" value="1"/>
</dbReference>
<dbReference type="InterPro" id="IPR033248">
    <property type="entry name" value="Transketolase_C"/>
</dbReference>